<dbReference type="Proteomes" id="UP000186817">
    <property type="component" value="Unassembled WGS sequence"/>
</dbReference>
<dbReference type="GO" id="GO:0008270">
    <property type="term" value="F:zinc ion binding"/>
    <property type="evidence" value="ECO:0007669"/>
    <property type="project" value="UniProtKB-KW"/>
</dbReference>
<dbReference type="EMBL" id="LSRX01000016">
    <property type="protein sequence ID" value="OLQ14337.1"/>
    <property type="molecule type" value="Genomic_DNA"/>
</dbReference>
<dbReference type="Pfam" id="PF00652">
    <property type="entry name" value="Ricin_B_lectin"/>
    <property type="match status" value="1"/>
</dbReference>
<keyword evidence="2 4" id="KW-0863">Zinc-finger</keyword>
<dbReference type="InterPro" id="IPR000772">
    <property type="entry name" value="Ricin_B_lectin"/>
</dbReference>
<accession>A0A1Q9F3V1</accession>
<comment type="caution">
    <text evidence="8">The sequence shown here is derived from an EMBL/GenBank/DDBJ whole genome shotgun (WGS) entry which is preliminary data.</text>
</comment>
<organism evidence="8 9">
    <name type="scientific">Symbiodinium microadriaticum</name>
    <name type="common">Dinoflagellate</name>
    <name type="synonym">Zooxanthella microadriatica</name>
    <dbReference type="NCBI Taxonomy" id="2951"/>
    <lineage>
        <taxon>Eukaryota</taxon>
        <taxon>Sar</taxon>
        <taxon>Alveolata</taxon>
        <taxon>Dinophyceae</taxon>
        <taxon>Suessiales</taxon>
        <taxon>Symbiodiniaceae</taxon>
        <taxon>Symbiodinium</taxon>
    </lineage>
</organism>
<dbReference type="SUPFAM" id="SSF50370">
    <property type="entry name" value="Ricin B-like lectins"/>
    <property type="match status" value="1"/>
</dbReference>
<proteinExistence type="predicted"/>
<keyword evidence="1" id="KW-0479">Metal-binding</keyword>
<dbReference type="AlphaFoldDB" id="A0A1Q9F3V1"/>
<evidence type="ECO:0000313" key="9">
    <source>
        <dbReference type="Proteomes" id="UP000186817"/>
    </source>
</evidence>
<dbReference type="InterPro" id="IPR002893">
    <property type="entry name" value="Znf_MYND"/>
</dbReference>
<dbReference type="InterPro" id="IPR035992">
    <property type="entry name" value="Ricin_B-like_lectins"/>
</dbReference>
<evidence type="ECO:0000259" key="7">
    <source>
        <dbReference type="PROSITE" id="PS50865"/>
    </source>
</evidence>
<keyword evidence="3" id="KW-0862">Zinc</keyword>
<reference evidence="8 9" key="1">
    <citation type="submission" date="2016-02" db="EMBL/GenBank/DDBJ databases">
        <title>Genome analysis of coral dinoflagellate symbionts highlights evolutionary adaptations to a symbiotic lifestyle.</title>
        <authorList>
            <person name="Aranda M."/>
            <person name="Li Y."/>
            <person name="Liew Y.J."/>
            <person name="Baumgarten S."/>
            <person name="Simakov O."/>
            <person name="Wilson M."/>
            <person name="Piel J."/>
            <person name="Ashoor H."/>
            <person name="Bougouffa S."/>
            <person name="Bajic V.B."/>
            <person name="Ryu T."/>
            <person name="Ravasi T."/>
            <person name="Bayer T."/>
            <person name="Micklem G."/>
            <person name="Kim H."/>
            <person name="Bhak J."/>
            <person name="Lajeunesse T.C."/>
            <person name="Voolstra C.R."/>
        </authorList>
    </citation>
    <scope>NUCLEOTIDE SEQUENCE [LARGE SCALE GENOMIC DNA]</scope>
    <source>
        <strain evidence="8 9">CCMP2467</strain>
    </source>
</reference>
<keyword evidence="9" id="KW-1185">Reference proteome</keyword>
<dbReference type="Pfam" id="PF01753">
    <property type="entry name" value="zf-MYND"/>
    <property type="match status" value="1"/>
</dbReference>
<keyword evidence="6" id="KW-1133">Transmembrane helix</keyword>
<evidence type="ECO:0000313" key="8">
    <source>
        <dbReference type="EMBL" id="OLQ14337.1"/>
    </source>
</evidence>
<feature type="compositionally biased region" description="Polar residues" evidence="5">
    <location>
        <begin position="267"/>
        <end position="276"/>
    </location>
</feature>
<evidence type="ECO:0000256" key="3">
    <source>
        <dbReference type="ARBA" id="ARBA00022833"/>
    </source>
</evidence>
<protein>
    <recommendedName>
        <fullName evidence="7">MYND-type domain-containing protein</fullName>
    </recommendedName>
</protein>
<evidence type="ECO:0000256" key="5">
    <source>
        <dbReference type="SAM" id="MobiDB-lite"/>
    </source>
</evidence>
<name>A0A1Q9F3V1_SYMMI</name>
<dbReference type="Gene3D" id="6.10.140.2220">
    <property type="match status" value="1"/>
</dbReference>
<feature type="domain" description="MYND-type" evidence="7">
    <location>
        <begin position="185"/>
        <end position="223"/>
    </location>
</feature>
<gene>
    <name evidence="8" type="ORF">AK812_SmicGene1537</name>
</gene>
<dbReference type="OrthoDB" id="425299at2759"/>
<dbReference type="CDD" id="cd00161">
    <property type="entry name" value="beta-trefoil_Ricin-like"/>
    <property type="match status" value="1"/>
</dbReference>
<feature type="region of interest" description="Disordered" evidence="5">
    <location>
        <begin position="251"/>
        <end position="282"/>
    </location>
</feature>
<evidence type="ECO:0000256" key="1">
    <source>
        <dbReference type="ARBA" id="ARBA00022723"/>
    </source>
</evidence>
<evidence type="ECO:0000256" key="2">
    <source>
        <dbReference type="ARBA" id="ARBA00022771"/>
    </source>
</evidence>
<feature type="transmembrane region" description="Helical" evidence="6">
    <location>
        <begin position="702"/>
        <end position="722"/>
    </location>
</feature>
<dbReference type="Gene3D" id="2.80.10.50">
    <property type="match status" value="2"/>
</dbReference>
<dbReference type="SMART" id="SM00458">
    <property type="entry name" value="RICIN"/>
    <property type="match status" value="1"/>
</dbReference>
<feature type="transmembrane region" description="Helical" evidence="6">
    <location>
        <begin position="734"/>
        <end position="760"/>
    </location>
</feature>
<dbReference type="PROSITE" id="PS50865">
    <property type="entry name" value="ZF_MYND_2"/>
    <property type="match status" value="1"/>
</dbReference>
<evidence type="ECO:0000256" key="4">
    <source>
        <dbReference type="PROSITE-ProRule" id="PRU00134"/>
    </source>
</evidence>
<keyword evidence="6" id="KW-0472">Membrane</keyword>
<dbReference type="SUPFAM" id="SSF144232">
    <property type="entry name" value="HIT/MYND zinc finger-like"/>
    <property type="match status" value="1"/>
</dbReference>
<dbReference type="PROSITE" id="PS50231">
    <property type="entry name" value="RICIN_B_LECTIN"/>
    <property type="match status" value="1"/>
</dbReference>
<sequence>MSEKKPGLHRIMPPCWLGVSRVCGLFRRLRPNPEEPPGLPNDATLLPTCGASAPGIDRPVKANVDYSRFQRLVDEEDAKEQAECLSVAVCGRRGWNSEVVNGIYQQDGWLNGRPRLRKRDGTRWLKFNDSKQWMISRFSDGRPLGEAFVWDDSEEPSGIRELWHVCSEAKTWEEDDQISVTSGQCQGCGKSLLRALRCGQCRAVSYCSSSCQKADWRYHKRRCCRAAVAPRAQGEEGRHCDASGPQEVFKSREIPTPCGPAAPSPATCRQRSSPLASGSVGPGSWEEIDLMVWARRRLEILLGGPEELEGLPEMRVPCADVGGLEVVGVKEVEGLAAVWPNSGGLRRHLFDLSFQVVFKATWLGDFGLVSMEGLVFCDDFTSNLVSDPEAACGMMVDFAHSVDSFLEVNLVQVARSESVLKVSYVALIRLRPHHMMPALLQLALLPALLAAVLENESSAFSDQEETCALQRQSMLANSSEAVGSSFSNSQVCELLGGIFKSNKCGPRSCGRLGGGGCSQRPGGSNCCLGSYGNKPKCHQSCAPPCNWEGSAANTYSQCFCGSHGSFTSVKYPSSSNTVSGCTYKANNDLKAYAWFHEHTGCQGNNWRTPWAPTEDSGVHGSNLDGHRRRHFNDKTSSVEVCVDSRAGVLAAANLFEGYSYRGRRLTLICDPTQFMSQTSKECAVPSPDQVGFGSTDGDPFSIVLWTVGTAISVALDAGLKVLAAGALSVATIKLALAVAAFGGALVVVVGAVLLAAVVIWNAANDGTRYCCSWNLNGELSGFNDKISSFIVFPVSVPMRMENKDSRWCLTAAGSSSRSANGNTWAANAVYEASCSGTDREKWYFQEDGQMINFDSGLCLDESLGGRFPVNDVYEYRCTGSDNQKWERLSDGRFRNIKTRRCLDASRGGQFSRPRVAMQKSISLRQSREIKEAVGANAWAVNQGIGLMHLVHLRLRRFASEIEAK</sequence>
<evidence type="ECO:0000256" key="6">
    <source>
        <dbReference type="SAM" id="Phobius"/>
    </source>
</evidence>
<keyword evidence="6" id="KW-0812">Transmembrane</keyword>